<evidence type="ECO:0000256" key="2">
    <source>
        <dbReference type="ARBA" id="ARBA00022741"/>
    </source>
</evidence>
<comment type="caution">
    <text evidence="5">Lacks conserved residue(s) required for the propagation of feature annotation.</text>
</comment>
<dbReference type="NCBIfam" id="NF009488">
    <property type="entry name" value="PRK12850.1"/>
    <property type="match status" value="1"/>
</dbReference>
<dbReference type="CDD" id="cd03344">
    <property type="entry name" value="GroEL"/>
    <property type="match status" value="1"/>
</dbReference>
<dbReference type="FunFam" id="3.50.7.10:FF:000001">
    <property type="entry name" value="60 kDa chaperonin"/>
    <property type="match status" value="1"/>
</dbReference>
<reference evidence="8" key="1">
    <citation type="submission" date="2012-02" db="EMBL/GenBank/DDBJ databases">
        <title>Complete sequence of chromosome of Methanomethylovorans hollandica DSM 15978.</title>
        <authorList>
            <person name="Lucas S."/>
            <person name="Copeland A."/>
            <person name="Lapidus A."/>
            <person name="Glavina del Rio T."/>
            <person name="Dalin E."/>
            <person name="Tice H."/>
            <person name="Bruce D."/>
            <person name="Goodwin L."/>
            <person name="Pitluck S."/>
            <person name="Peters L."/>
            <person name="Mikhailova N."/>
            <person name="Held B."/>
            <person name="Kyrpides N."/>
            <person name="Mavromatis K."/>
            <person name="Ivanova N."/>
            <person name="Brettin T."/>
            <person name="Detter J.C."/>
            <person name="Han C."/>
            <person name="Larimer F."/>
            <person name="Land M."/>
            <person name="Hauser L."/>
            <person name="Markowitz V."/>
            <person name="Cheng J.-F."/>
            <person name="Hugenholtz P."/>
            <person name="Woyke T."/>
            <person name="Wu D."/>
            <person name="Spring S."/>
            <person name="Schroeder M."/>
            <person name="Brambilla E."/>
            <person name="Klenk H.-P."/>
            <person name="Eisen J.A."/>
        </authorList>
    </citation>
    <scope>NUCLEOTIDE SEQUENCE [LARGE SCALE GENOMIC DNA]</scope>
    <source>
        <strain evidence="8">DSM 15978 / NBRC 107637 / DMS1</strain>
    </source>
</reference>
<dbReference type="HAMAP" id="MF_00600">
    <property type="entry name" value="CH60"/>
    <property type="match status" value="1"/>
</dbReference>
<dbReference type="Gene3D" id="3.30.260.10">
    <property type="entry name" value="TCP-1-like chaperonin intermediate domain"/>
    <property type="match status" value="1"/>
</dbReference>
<keyword evidence="5" id="KW-0413">Isomerase</keyword>
<dbReference type="PANTHER" id="PTHR45633">
    <property type="entry name" value="60 KDA HEAT SHOCK PROTEIN, MITOCHONDRIAL"/>
    <property type="match status" value="1"/>
</dbReference>
<dbReference type="GO" id="GO:0140662">
    <property type="term" value="F:ATP-dependent protein folding chaperone"/>
    <property type="evidence" value="ECO:0007669"/>
    <property type="project" value="InterPro"/>
</dbReference>
<dbReference type="InterPro" id="IPR002423">
    <property type="entry name" value="Cpn60/GroEL/TCP-1"/>
</dbReference>
<dbReference type="KEGG" id="mhz:Metho_0739"/>
<evidence type="ECO:0000256" key="6">
    <source>
        <dbReference type="RuleBase" id="RU000418"/>
    </source>
</evidence>
<evidence type="ECO:0000256" key="4">
    <source>
        <dbReference type="ARBA" id="ARBA00023186"/>
    </source>
</evidence>
<name>L0KYD1_METHD</name>
<protein>
    <recommendedName>
        <fullName evidence="5">Chaperonin GroEL</fullName>
        <ecNumber evidence="5">5.6.1.7</ecNumber>
    </recommendedName>
    <alternativeName>
        <fullName evidence="5">60 kDa chaperonin</fullName>
    </alternativeName>
    <alternativeName>
        <fullName evidence="5">Chaperonin-60</fullName>
        <shortName evidence="5">Cpn60</shortName>
    </alternativeName>
</protein>
<organism evidence="7 8">
    <name type="scientific">Methanomethylovorans hollandica (strain DSM 15978 / NBRC 107637 / DMS1)</name>
    <dbReference type="NCBI Taxonomy" id="867904"/>
    <lineage>
        <taxon>Archaea</taxon>
        <taxon>Methanobacteriati</taxon>
        <taxon>Methanobacteriota</taxon>
        <taxon>Stenosarchaea group</taxon>
        <taxon>Methanomicrobia</taxon>
        <taxon>Methanosarcinales</taxon>
        <taxon>Methanosarcinaceae</taxon>
        <taxon>Methanomethylovorans</taxon>
    </lineage>
</organism>
<evidence type="ECO:0000313" key="7">
    <source>
        <dbReference type="EMBL" id="AGB48989.1"/>
    </source>
</evidence>
<comment type="subunit">
    <text evidence="5">Forms a cylinder of 14 subunits composed of two heptameric rings stacked back-to-back. Interacts with the co-chaperonin GroES.</text>
</comment>
<dbReference type="InterPro" id="IPR027410">
    <property type="entry name" value="TCP-1-like_intermed_sf"/>
</dbReference>
<evidence type="ECO:0000256" key="1">
    <source>
        <dbReference type="ARBA" id="ARBA00006607"/>
    </source>
</evidence>
<dbReference type="InterPro" id="IPR027413">
    <property type="entry name" value="GROEL-like_equatorial_sf"/>
</dbReference>
<dbReference type="Gene3D" id="3.50.7.10">
    <property type="entry name" value="GroEL"/>
    <property type="match status" value="1"/>
</dbReference>
<dbReference type="GO" id="GO:0016853">
    <property type="term" value="F:isomerase activity"/>
    <property type="evidence" value="ECO:0007669"/>
    <property type="project" value="UniProtKB-KW"/>
</dbReference>
<dbReference type="Gene3D" id="1.10.560.10">
    <property type="entry name" value="GroEL-like equatorial domain"/>
    <property type="match status" value="1"/>
</dbReference>
<dbReference type="HOGENOM" id="CLU_016503_3_0_2"/>
<dbReference type="NCBIfam" id="NF009489">
    <property type="entry name" value="PRK12851.1"/>
    <property type="match status" value="1"/>
</dbReference>
<dbReference type="PRINTS" id="PR00298">
    <property type="entry name" value="CHAPERONIN60"/>
</dbReference>
<dbReference type="EC" id="5.6.1.7" evidence="5"/>
<accession>L0KYD1</accession>
<evidence type="ECO:0000256" key="3">
    <source>
        <dbReference type="ARBA" id="ARBA00022840"/>
    </source>
</evidence>
<dbReference type="Proteomes" id="UP000010866">
    <property type="component" value="Chromosome"/>
</dbReference>
<dbReference type="GO" id="GO:0042026">
    <property type="term" value="P:protein refolding"/>
    <property type="evidence" value="ECO:0007669"/>
    <property type="project" value="UniProtKB-UniRule"/>
</dbReference>
<feature type="binding site" evidence="5">
    <location>
        <begin position="98"/>
        <end position="102"/>
    </location>
    <ligand>
        <name>ATP</name>
        <dbReference type="ChEBI" id="CHEBI:30616"/>
    </ligand>
</feature>
<dbReference type="InterPro" id="IPR027409">
    <property type="entry name" value="GroEL-like_apical_dom_sf"/>
</dbReference>
<dbReference type="Pfam" id="PF00118">
    <property type="entry name" value="Cpn60_TCP1"/>
    <property type="match status" value="1"/>
</dbReference>
<comment type="subcellular location">
    <subcellularLocation>
        <location evidence="5">Cytoplasm</location>
    </subcellularLocation>
</comment>
<evidence type="ECO:0000313" key="8">
    <source>
        <dbReference type="Proteomes" id="UP000010866"/>
    </source>
</evidence>
<keyword evidence="3 5" id="KW-0067">ATP-binding</keyword>
<feature type="binding site" evidence="5">
    <location>
        <begin position="42"/>
        <end position="45"/>
    </location>
    <ligand>
        <name>ATP</name>
        <dbReference type="ChEBI" id="CHEBI:30616"/>
    </ligand>
</feature>
<dbReference type="EMBL" id="CP003362">
    <property type="protein sequence ID" value="AGB48989.1"/>
    <property type="molecule type" value="Genomic_DNA"/>
</dbReference>
<feature type="binding site" evidence="5">
    <location>
        <position position="506"/>
    </location>
    <ligand>
        <name>ATP</name>
        <dbReference type="ChEBI" id="CHEBI:30616"/>
    </ligand>
</feature>
<dbReference type="GO" id="GO:0051082">
    <property type="term" value="F:unfolded protein binding"/>
    <property type="evidence" value="ECO:0007669"/>
    <property type="project" value="UniProtKB-UniRule"/>
</dbReference>
<dbReference type="NCBIfam" id="NF000592">
    <property type="entry name" value="PRK00013.1"/>
    <property type="match status" value="1"/>
</dbReference>
<dbReference type="NCBIfam" id="NF009487">
    <property type="entry name" value="PRK12849.1"/>
    <property type="match status" value="1"/>
</dbReference>
<gene>
    <name evidence="5" type="primary">groEL</name>
    <name evidence="5" type="synonym">groL</name>
    <name evidence="7" type="ordered locus">Metho_0739</name>
</gene>
<dbReference type="InterPro" id="IPR018370">
    <property type="entry name" value="Chaperonin_Cpn60_CS"/>
</dbReference>
<dbReference type="AlphaFoldDB" id="L0KYD1"/>
<keyword evidence="8" id="KW-1185">Reference proteome</keyword>
<dbReference type="InterPro" id="IPR001844">
    <property type="entry name" value="Cpn60/GroEL"/>
</dbReference>
<sequence>MNHMNMDERGVKMTSKQITFHENARRSLLNGVDKVANTVKITLGPKGRNVVLDKPSNPVVTNDGVTIAKEIELKDKFENIGAKLVKEVASRTQDTTGDGTTTATLLAQSLITEGIRNITAGANPIEVKKGIEKATEAVVKHIKEQSQDVKDKAKIIQVATISANNDEEIGGLIAGAMEKVGYNGVITVEDSRTMETNLEVVEGMQFERGFVSPYMATDHEKLTCDFDEPYILITDRTISTMNQVIPVLEKVAKEGRSLLIVAKDVEGDAQAGIILNIIRGALKVCAVKAPGFGDDQKDMLEDIAVLTGGTVISEDKGMKLEDFTSVMLGNARKVTVDKNKTTIVEGKGNKAAIEQRMRVIESQIDVTESDYRKKELKKRLAKLGGGVAVIKVGAATETELKEKKMRIDDALNATKAAVEEGVVAGGGVTMFHATSILDELELDGDQQIGAMIVKRSLEEPMRQIAINAGREGAEIVARVRTETNPNFGYNAKTDVFEDLFEAGVIDPTKVVRSGLQNAASIAGMVLTTEVLVADFDDEKDERTAAIII</sequence>
<proteinExistence type="inferred from homology"/>
<evidence type="ECO:0000256" key="5">
    <source>
        <dbReference type="HAMAP-Rule" id="MF_00600"/>
    </source>
</evidence>
<keyword evidence="2 5" id="KW-0547">Nucleotide-binding</keyword>
<comment type="function">
    <text evidence="5">Together with its co-chaperonin GroES, plays an essential role in assisting protein folding. The GroEL-GroES system forms a nano-cage that allows encapsulation of the non-native substrate proteins and provides a physical environment optimized to promote and accelerate protein folding.</text>
</comment>
<dbReference type="SUPFAM" id="SSF54849">
    <property type="entry name" value="GroEL-intermediate domain like"/>
    <property type="match status" value="1"/>
</dbReference>
<dbReference type="SUPFAM" id="SSF52029">
    <property type="entry name" value="GroEL apical domain-like"/>
    <property type="match status" value="1"/>
</dbReference>
<dbReference type="NCBIfam" id="TIGR02348">
    <property type="entry name" value="GroEL"/>
    <property type="match status" value="1"/>
</dbReference>
<dbReference type="GO" id="GO:0005524">
    <property type="term" value="F:ATP binding"/>
    <property type="evidence" value="ECO:0007669"/>
    <property type="project" value="UniProtKB-UniRule"/>
</dbReference>
<keyword evidence="5" id="KW-0963">Cytoplasm</keyword>
<comment type="similarity">
    <text evidence="1 5 6">Belongs to the chaperonin (HSP60) family.</text>
</comment>
<dbReference type="PROSITE" id="PS00296">
    <property type="entry name" value="CHAPERONINS_CPN60"/>
    <property type="match status" value="1"/>
</dbReference>
<keyword evidence="4 5" id="KW-0143">Chaperone</keyword>
<feature type="binding site" evidence="5">
    <location>
        <position position="426"/>
    </location>
    <ligand>
        <name>ATP</name>
        <dbReference type="ChEBI" id="CHEBI:30616"/>
    </ligand>
</feature>
<dbReference type="STRING" id="867904.Metho_0739"/>
<dbReference type="SUPFAM" id="SSF48592">
    <property type="entry name" value="GroEL equatorial domain-like"/>
    <property type="match status" value="1"/>
</dbReference>
<dbReference type="GO" id="GO:0005737">
    <property type="term" value="C:cytoplasm"/>
    <property type="evidence" value="ECO:0007669"/>
    <property type="project" value="UniProtKB-SubCell"/>
</dbReference>